<dbReference type="EMBL" id="BLXT01002947">
    <property type="protein sequence ID" value="GFN99111.1"/>
    <property type="molecule type" value="Genomic_DNA"/>
</dbReference>
<name>A0AAV3ZX30_9GAST</name>
<proteinExistence type="predicted"/>
<organism evidence="1 2">
    <name type="scientific">Plakobranchus ocellatus</name>
    <dbReference type="NCBI Taxonomy" id="259542"/>
    <lineage>
        <taxon>Eukaryota</taxon>
        <taxon>Metazoa</taxon>
        <taxon>Spiralia</taxon>
        <taxon>Lophotrochozoa</taxon>
        <taxon>Mollusca</taxon>
        <taxon>Gastropoda</taxon>
        <taxon>Heterobranchia</taxon>
        <taxon>Euthyneura</taxon>
        <taxon>Panpulmonata</taxon>
        <taxon>Sacoglossa</taxon>
        <taxon>Placobranchoidea</taxon>
        <taxon>Plakobranchidae</taxon>
        <taxon>Plakobranchus</taxon>
    </lineage>
</organism>
<comment type="caution">
    <text evidence="1">The sequence shown here is derived from an EMBL/GenBank/DDBJ whole genome shotgun (WGS) entry which is preliminary data.</text>
</comment>
<keyword evidence="2" id="KW-1185">Reference proteome</keyword>
<gene>
    <name evidence="1" type="ORF">PoB_002561700</name>
</gene>
<reference evidence="1 2" key="1">
    <citation type="journal article" date="2021" name="Elife">
        <title>Chloroplast acquisition without the gene transfer in kleptoplastic sea slugs, Plakobranchus ocellatus.</title>
        <authorList>
            <person name="Maeda T."/>
            <person name="Takahashi S."/>
            <person name="Yoshida T."/>
            <person name="Shimamura S."/>
            <person name="Takaki Y."/>
            <person name="Nagai Y."/>
            <person name="Toyoda A."/>
            <person name="Suzuki Y."/>
            <person name="Arimoto A."/>
            <person name="Ishii H."/>
            <person name="Satoh N."/>
            <person name="Nishiyama T."/>
            <person name="Hasebe M."/>
            <person name="Maruyama T."/>
            <person name="Minagawa J."/>
            <person name="Obokata J."/>
            <person name="Shigenobu S."/>
        </authorList>
    </citation>
    <scope>NUCLEOTIDE SEQUENCE [LARGE SCALE GENOMIC DNA]</scope>
</reference>
<evidence type="ECO:0000313" key="2">
    <source>
        <dbReference type="Proteomes" id="UP000735302"/>
    </source>
</evidence>
<sequence>MLQFHCVPPLAVAAEQHNRPDLSIITRGFPFKIANCFPAIIATRKRFSYTNQIYHRLPVPAWTTINVWACLAFPQILKQFSERSDVSPKLRDTLLLVKARAVENWQTALYFRIKTIKKRN</sequence>
<accession>A0AAV3ZX30</accession>
<dbReference type="AlphaFoldDB" id="A0AAV3ZX30"/>
<evidence type="ECO:0000313" key="1">
    <source>
        <dbReference type="EMBL" id="GFN99111.1"/>
    </source>
</evidence>
<dbReference type="Proteomes" id="UP000735302">
    <property type="component" value="Unassembled WGS sequence"/>
</dbReference>
<protein>
    <submittedName>
        <fullName evidence="1">Uncharacterized protein</fullName>
    </submittedName>
</protein>